<dbReference type="Pfam" id="PF01344">
    <property type="entry name" value="Kelch_1"/>
    <property type="match status" value="1"/>
</dbReference>
<keyword evidence="2" id="KW-0677">Repeat</keyword>
<dbReference type="SUPFAM" id="SSF50965">
    <property type="entry name" value="Galactose oxidase, central domain"/>
    <property type="match status" value="1"/>
</dbReference>
<comment type="caution">
    <text evidence="4">The sequence shown here is derived from an EMBL/GenBank/DDBJ whole genome shotgun (WGS) entry which is preliminary data.</text>
</comment>
<dbReference type="Pfam" id="PF24681">
    <property type="entry name" value="Kelch_KLHDC2_KLHL20_DRC7"/>
    <property type="match status" value="1"/>
</dbReference>
<dbReference type="InterPro" id="IPR015915">
    <property type="entry name" value="Kelch-typ_b-propeller"/>
</dbReference>
<organism evidence="4">
    <name type="scientific">candidate division WOR-3 bacterium</name>
    <dbReference type="NCBI Taxonomy" id="2052148"/>
    <lineage>
        <taxon>Bacteria</taxon>
        <taxon>Bacteria division WOR-3</taxon>
    </lineage>
</organism>
<dbReference type="Gene3D" id="2.120.10.80">
    <property type="entry name" value="Kelch-type beta propeller"/>
    <property type="match status" value="2"/>
</dbReference>
<sequence>MKKIFIFSIILFSFILANNPFFAPMNNSLIGDDRIPEAINMIAPSSPVSLDLTEEITWRIIDSSPPPGRYWCPATGVVRDTIYFLGGRANGGYANSVRSIYAYVPSSNTWITTGLPTLLRTRRAGAGGVIGNKIYVAGGRDSTHTTLNTCEEFDVDTKTVTQKANMPSGRWACCGAVANNKLYVIGDENRTGTTYEYDPVQNTWTTKASLPVGRGWAAAAGAGGKVYVFGGSDASNNTLSDCWEFDPVQNTWTQKANMPGPRIYHSAVSYYDTVIFVIGGSVTGGSNADNIVYKYHIPTNTWTTETPMNIPRGWLMTNVCNGKIYATYGSNTTTPTYLKANEEGSFLPPAPRDVGISAIRNPSRIVDPNTNITPIAVVKNFGTTPQSNIPIYCWIDSSNVRIYNQNINFPGPLNPGETARVSFPNWLTGPAGNNYQITIFTALENDSNQTNDTAKQTTTTFLIRDTLIAPFAQATPNIDGNIQESEWYDALKWDISDVLNMQGSGARPAGSVFLYVKHDSNNVYWAIDFVAKNTRDNYDQFGCYLDENYSRTWATDSSEGNHWFVWLNQDTVIYRALIGPGNIPSAYWTRWASGNGISRASTASGHLQFEAVVAKGTQKWNYTINPTNDTVGFYVYVAAGPTGNDMWGTWPTTMPGSNWNNAATYGTLIFSHLPSGVNEEKEIILKEIKRNNILRIPLFIKNAKSLSLYDATGKLVVNLNNTEKNLYWNGKDKNGKFVPNGIYFLKIKTEESEITTKAVILR</sequence>
<reference evidence="4" key="1">
    <citation type="journal article" date="2020" name="mSystems">
        <title>Genome- and Community-Level Interaction Insights into Carbon Utilization and Element Cycling Functions of Hydrothermarchaeota in Hydrothermal Sediment.</title>
        <authorList>
            <person name="Zhou Z."/>
            <person name="Liu Y."/>
            <person name="Xu W."/>
            <person name="Pan J."/>
            <person name="Luo Z.H."/>
            <person name="Li M."/>
        </authorList>
    </citation>
    <scope>NUCLEOTIDE SEQUENCE [LARGE SCALE GENOMIC DNA]</scope>
    <source>
        <strain evidence="4">SpSt-655</strain>
    </source>
</reference>
<name>A0A7V4FDY0_UNCW3</name>
<keyword evidence="1" id="KW-0880">Kelch repeat</keyword>
<evidence type="ECO:0000256" key="3">
    <source>
        <dbReference type="SAM" id="SignalP"/>
    </source>
</evidence>
<dbReference type="Gene3D" id="2.60.40.4070">
    <property type="match status" value="1"/>
</dbReference>
<dbReference type="InterPro" id="IPR011043">
    <property type="entry name" value="Gal_Oxase/kelch_b-propeller"/>
</dbReference>
<feature type="chain" id="PRO_5031076399" evidence="3">
    <location>
        <begin position="24"/>
        <end position="762"/>
    </location>
</feature>
<dbReference type="SMART" id="SM00612">
    <property type="entry name" value="Kelch"/>
    <property type="match status" value="5"/>
</dbReference>
<dbReference type="PANTHER" id="PTHR46344:SF27">
    <property type="entry name" value="KELCH REPEAT SUPERFAMILY PROTEIN"/>
    <property type="match status" value="1"/>
</dbReference>
<proteinExistence type="predicted"/>
<gene>
    <name evidence="4" type="ORF">ENU28_00090</name>
</gene>
<feature type="signal peptide" evidence="3">
    <location>
        <begin position="1"/>
        <end position="23"/>
    </location>
</feature>
<dbReference type="AlphaFoldDB" id="A0A7V4FDY0"/>
<dbReference type="InterPro" id="IPR026444">
    <property type="entry name" value="Secre_tail"/>
</dbReference>
<dbReference type="InterPro" id="IPR006652">
    <property type="entry name" value="Kelch_1"/>
</dbReference>
<dbReference type="NCBIfam" id="TIGR04183">
    <property type="entry name" value="Por_Secre_tail"/>
    <property type="match status" value="1"/>
</dbReference>
<evidence type="ECO:0000313" key="4">
    <source>
        <dbReference type="EMBL" id="HGQ54847.1"/>
    </source>
</evidence>
<evidence type="ECO:0000256" key="1">
    <source>
        <dbReference type="ARBA" id="ARBA00022441"/>
    </source>
</evidence>
<dbReference type="Gene3D" id="2.60.40.10">
    <property type="entry name" value="Immunoglobulins"/>
    <property type="match status" value="1"/>
</dbReference>
<dbReference type="InterPro" id="IPR013783">
    <property type="entry name" value="Ig-like_fold"/>
</dbReference>
<protein>
    <submittedName>
        <fullName evidence="4">T9SS C-terminal target domain-containing protein</fullName>
    </submittedName>
</protein>
<keyword evidence="3" id="KW-0732">Signal</keyword>
<accession>A0A7V4FDY0</accession>
<evidence type="ECO:0000256" key="2">
    <source>
        <dbReference type="ARBA" id="ARBA00022737"/>
    </source>
</evidence>
<dbReference type="EMBL" id="DTBX01000004">
    <property type="protein sequence ID" value="HGQ54847.1"/>
    <property type="molecule type" value="Genomic_DNA"/>
</dbReference>
<dbReference type="PANTHER" id="PTHR46344">
    <property type="entry name" value="OS02G0202900 PROTEIN"/>
    <property type="match status" value="1"/>
</dbReference>